<sequence length="60" mass="6603">MVSRIHDLLNAGGSMFSDFSPLGLVGLLKVVPTYHRLRSMVLSCFLLDILSDPGYPPNQL</sequence>
<organism evidence="1">
    <name type="scientific">Anguilla anguilla</name>
    <name type="common">European freshwater eel</name>
    <name type="synonym">Muraena anguilla</name>
    <dbReference type="NCBI Taxonomy" id="7936"/>
    <lineage>
        <taxon>Eukaryota</taxon>
        <taxon>Metazoa</taxon>
        <taxon>Chordata</taxon>
        <taxon>Craniata</taxon>
        <taxon>Vertebrata</taxon>
        <taxon>Euteleostomi</taxon>
        <taxon>Actinopterygii</taxon>
        <taxon>Neopterygii</taxon>
        <taxon>Teleostei</taxon>
        <taxon>Anguilliformes</taxon>
        <taxon>Anguillidae</taxon>
        <taxon>Anguilla</taxon>
    </lineage>
</organism>
<protein>
    <submittedName>
        <fullName evidence="1">Uncharacterized protein</fullName>
    </submittedName>
</protein>
<name>A0A0E9ULF1_ANGAN</name>
<dbReference type="EMBL" id="GBXM01042492">
    <property type="protein sequence ID" value="JAH66085.1"/>
    <property type="molecule type" value="Transcribed_RNA"/>
</dbReference>
<reference evidence="1" key="2">
    <citation type="journal article" date="2015" name="Fish Shellfish Immunol.">
        <title>Early steps in the European eel (Anguilla anguilla)-Vibrio vulnificus interaction in the gills: Role of the RtxA13 toxin.</title>
        <authorList>
            <person name="Callol A."/>
            <person name="Pajuelo D."/>
            <person name="Ebbesson L."/>
            <person name="Teles M."/>
            <person name="MacKenzie S."/>
            <person name="Amaro C."/>
        </authorList>
    </citation>
    <scope>NUCLEOTIDE SEQUENCE</scope>
</reference>
<accession>A0A0E9ULF1</accession>
<proteinExistence type="predicted"/>
<dbReference type="AlphaFoldDB" id="A0A0E9ULF1"/>
<evidence type="ECO:0000313" key="1">
    <source>
        <dbReference type="EMBL" id="JAH66085.1"/>
    </source>
</evidence>
<reference evidence="1" key="1">
    <citation type="submission" date="2014-11" db="EMBL/GenBank/DDBJ databases">
        <authorList>
            <person name="Amaro Gonzalez C."/>
        </authorList>
    </citation>
    <scope>NUCLEOTIDE SEQUENCE</scope>
</reference>